<organism evidence="3 4">
    <name type="scientific">Seongchinamella unica</name>
    <dbReference type="NCBI Taxonomy" id="2547392"/>
    <lineage>
        <taxon>Bacteria</taxon>
        <taxon>Pseudomonadati</taxon>
        <taxon>Pseudomonadota</taxon>
        <taxon>Gammaproteobacteria</taxon>
        <taxon>Cellvibrionales</taxon>
        <taxon>Halieaceae</taxon>
        <taxon>Seongchinamella</taxon>
    </lineage>
</organism>
<dbReference type="PANTHER" id="PTHR42879:SF2">
    <property type="entry name" value="3-OXOACYL-[ACYL-CARRIER-PROTEIN] REDUCTASE FABG"/>
    <property type="match status" value="1"/>
</dbReference>
<dbReference type="Pfam" id="PF13561">
    <property type="entry name" value="adh_short_C2"/>
    <property type="match status" value="1"/>
</dbReference>
<protein>
    <submittedName>
        <fullName evidence="3">SDR family oxidoreductase</fullName>
    </submittedName>
</protein>
<dbReference type="GO" id="GO:0032787">
    <property type="term" value="P:monocarboxylic acid metabolic process"/>
    <property type="evidence" value="ECO:0007669"/>
    <property type="project" value="UniProtKB-ARBA"/>
</dbReference>
<dbReference type="SUPFAM" id="SSF51735">
    <property type="entry name" value="NAD(P)-binding Rossmann-fold domains"/>
    <property type="match status" value="1"/>
</dbReference>
<reference evidence="3 4" key="1">
    <citation type="submission" date="2019-03" db="EMBL/GenBank/DDBJ databases">
        <title>Seongchinamella monodicae gen. nov., sp. nov., a novel member of the Gammaproteobacteria isolated from a tidal mudflat of beach.</title>
        <authorList>
            <person name="Yang H.G."/>
            <person name="Kang J.W."/>
            <person name="Lee S.D."/>
        </authorList>
    </citation>
    <scope>NUCLEOTIDE SEQUENCE [LARGE SCALE GENOMIC DNA]</scope>
    <source>
        <strain evidence="3 4">GH4-78</strain>
    </source>
</reference>
<proteinExistence type="inferred from homology"/>
<comment type="similarity">
    <text evidence="1">Belongs to the short-chain dehydrogenases/reductases (SDR) family.</text>
</comment>
<dbReference type="PANTHER" id="PTHR42879">
    <property type="entry name" value="3-OXOACYL-(ACYL-CARRIER-PROTEIN) REDUCTASE"/>
    <property type="match status" value="1"/>
</dbReference>
<comment type="caution">
    <text evidence="3">The sequence shown here is derived from an EMBL/GenBank/DDBJ whole genome shotgun (WGS) entry which is preliminary data.</text>
</comment>
<dbReference type="GO" id="GO:0016491">
    <property type="term" value="F:oxidoreductase activity"/>
    <property type="evidence" value="ECO:0007669"/>
    <property type="project" value="UniProtKB-KW"/>
</dbReference>
<sequence>MLDLTGKTALVTGAGSGMGLGIAHQLSSQGAHVIVNDIVAAKAESGAEQIIARGCMASASVWDVTDADAVKASIGNLEDSFGAIDILVNNAGNAGAVDMVQAAFRDSVPENWRKFVDVNLYGVMHCTHAVLPGMCERGWGRVITISSAAGRTGLNIGVSVYGAAKAGSINLMRHISQEVGRHGVTCNAIALGLMDTVPEEFARHIIPSIPCGRLGTAEDAGYMTGFLASEEAGWITGQLFCVDGGAAPF</sequence>
<evidence type="ECO:0000313" key="4">
    <source>
        <dbReference type="Proteomes" id="UP000295554"/>
    </source>
</evidence>
<dbReference type="AlphaFoldDB" id="A0A4R5LS56"/>
<evidence type="ECO:0000313" key="3">
    <source>
        <dbReference type="EMBL" id="TDG13729.1"/>
    </source>
</evidence>
<dbReference type="PRINTS" id="PR00081">
    <property type="entry name" value="GDHRDH"/>
</dbReference>
<dbReference type="EMBL" id="SMSE01000002">
    <property type="protein sequence ID" value="TDG13729.1"/>
    <property type="molecule type" value="Genomic_DNA"/>
</dbReference>
<dbReference type="PRINTS" id="PR00080">
    <property type="entry name" value="SDRFAMILY"/>
</dbReference>
<accession>A0A4R5LS56</accession>
<evidence type="ECO:0000256" key="2">
    <source>
        <dbReference type="ARBA" id="ARBA00023002"/>
    </source>
</evidence>
<name>A0A4R5LS56_9GAMM</name>
<dbReference type="InterPro" id="IPR036291">
    <property type="entry name" value="NAD(P)-bd_dom_sf"/>
</dbReference>
<keyword evidence="2" id="KW-0560">Oxidoreductase</keyword>
<evidence type="ECO:0000256" key="1">
    <source>
        <dbReference type="ARBA" id="ARBA00006484"/>
    </source>
</evidence>
<dbReference type="FunFam" id="3.40.50.720:FF:000173">
    <property type="entry name" value="3-oxoacyl-[acyl-carrier protein] reductase"/>
    <property type="match status" value="1"/>
</dbReference>
<dbReference type="Gene3D" id="3.40.50.720">
    <property type="entry name" value="NAD(P)-binding Rossmann-like Domain"/>
    <property type="match status" value="1"/>
</dbReference>
<dbReference type="InterPro" id="IPR020904">
    <property type="entry name" value="Sc_DH/Rdtase_CS"/>
</dbReference>
<dbReference type="Proteomes" id="UP000295554">
    <property type="component" value="Unassembled WGS sequence"/>
</dbReference>
<dbReference type="PROSITE" id="PS00061">
    <property type="entry name" value="ADH_SHORT"/>
    <property type="match status" value="1"/>
</dbReference>
<keyword evidence="4" id="KW-1185">Reference proteome</keyword>
<gene>
    <name evidence="3" type="ORF">E2F43_09435</name>
</gene>
<dbReference type="OrthoDB" id="9787298at2"/>
<dbReference type="InterPro" id="IPR050259">
    <property type="entry name" value="SDR"/>
</dbReference>
<dbReference type="InterPro" id="IPR002347">
    <property type="entry name" value="SDR_fam"/>
</dbReference>
<dbReference type="RefSeq" id="WP_133211984.1">
    <property type="nucleotide sequence ID" value="NZ_SMSE01000002.1"/>
</dbReference>